<organism evidence="1 6">
    <name type="scientific">Phytophthora rubi</name>
    <dbReference type="NCBI Taxonomy" id="129364"/>
    <lineage>
        <taxon>Eukaryota</taxon>
        <taxon>Sar</taxon>
        <taxon>Stramenopiles</taxon>
        <taxon>Oomycota</taxon>
        <taxon>Peronosporomycetes</taxon>
        <taxon>Peronosporales</taxon>
        <taxon>Peronosporaceae</taxon>
        <taxon>Phytophthora</taxon>
    </lineage>
</organism>
<evidence type="ECO:0000313" key="4">
    <source>
        <dbReference type="Proteomes" id="UP000429607"/>
    </source>
</evidence>
<dbReference type="OrthoDB" id="167134at2759"/>
<dbReference type="EMBL" id="QXFT01000288">
    <property type="protein sequence ID" value="KAE9348357.1"/>
    <property type="molecule type" value="Genomic_DNA"/>
</dbReference>
<comment type="caution">
    <text evidence="1">The sequence shown here is derived from an EMBL/GenBank/DDBJ whole genome shotgun (WGS) entry which is preliminary data.</text>
</comment>
<accession>A0A6A3MKZ9</accession>
<dbReference type="EMBL" id="QXFV01000284">
    <property type="protein sequence ID" value="KAE9042578.1"/>
    <property type="molecule type" value="Genomic_DNA"/>
</dbReference>
<dbReference type="Proteomes" id="UP000429607">
    <property type="component" value="Unassembled WGS sequence"/>
</dbReference>
<evidence type="ECO:0000313" key="2">
    <source>
        <dbReference type="EMBL" id="KAE9042578.1"/>
    </source>
</evidence>
<dbReference type="Proteomes" id="UP000434957">
    <property type="component" value="Unassembled WGS sequence"/>
</dbReference>
<evidence type="ECO:0000313" key="6">
    <source>
        <dbReference type="Proteomes" id="UP000435112"/>
    </source>
</evidence>
<gene>
    <name evidence="2" type="ORF">PR001_g6135</name>
    <name evidence="1" type="ORF">PR002_g9595</name>
    <name evidence="3" type="ORF">PR003_g6467</name>
</gene>
<keyword evidence="5" id="KW-1185">Reference proteome</keyword>
<name>A0A6A3MKZ9_9STRA</name>
<proteinExistence type="predicted"/>
<reference evidence="4 6" key="1">
    <citation type="submission" date="2018-09" db="EMBL/GenBank/DDBJ databases">
        <title>Genomic investigation of the strawberry pathogen Phytophthora fragariae indicates pathogenicity is determined by transcriptional variation in three key races.</title>
        <authorList>
            <person name="Adams T.M."/>
            <person name="Armitage A.D."/>
            <person name="Sobczyk M.K."/>
            <person name="Bates H.J."/>
            <person name="Dunwell J.M."/>
            <person name="Nellist C.F."/>
            <person name="Harrison R.J."/>
        </authorList>
    </citation>
    <scope>NUCLEOTIDE SEQUENCE [LARGE SCALE GENOMIC DNA]</scope>
    <source>
        <strain evidence="2 4">SCRP249</strain>
        <strain evidence="1 6">SCRP324</strain>
        <strain evidence="3 5">SCRP333</strain>
    </source>
</reference>
<evidence type="ECO:0000313" key="1">
    <source>
        <dbReference type="EMBL" id="KAE9031637.1"/>
    </source>
</evidence>
<dbReference type="AlphaFoldDB" id="A0A6A3MKZ9"/>
<dbReference type="Proteomes" id="UP000435112">
    <property type="component" value="Unassembled WGS sequence"/>
</dbReference>
<protein>
    <submittedName>
        <fullName evidence="1">Uncharacterized protein</fullName>
    </submittedName>
</protein>
<sequence length="89" mass="10338">MHGFYDGLNVDVPVMNIFLESMSSAPVIEDRYEVKLIVCALDPEYAQRISSRMKEGSTLSDDRMEMKMSVFVKNPKVFRKCLEWKSKLQ</sequence>
<evidence type="ECO:0000313" key="5">
    <source>
        <dbReference type="Proteomes" id="UP000434957"/>
    </source>
</evidence>
<evidence type="ECO:0000313" key="3">
    <source>
        <dbReference type="EMBL" id="KAE9348357.1"/>
    </source>
</evidence>
<dbReference type="EMBL" id="QXFU01000517">
    <property type="protein sequence ID" value="KAE9031637.1"/>
    <property type="molecule type" value="Genomic_DNA"/>
</dbReference>